<dbReference type="Gene3D" id="3.40.50.300">
    <property type="entry name" value="P-loop containing nucleotide triphosphate hydrolases"/>
    <property type="match status" value="1"/>
</dbReference>
<dbReference type="AlphaFoldDB" id="A0A372MID9"/>
<dbReference type="InterPro" id="IPR006083">
    <property type="entry name" value="PRK/URK"/>
</dbReference>
<evidence type="ECO:0000313" key="2">
    <source>
        <dbReference type="EMBL" id="RFU95545.1"/>
    </source>
</evidence>
<keyword evidence="3" id="KW-1185">Reference proteome</keyword>
<reference evidence="2 3" key="2">
    <citation type="submission" date="2018-09" db="EMBL/GenBank/DDBJ databases">
        <title>Genome of Sphaerochaeta halotolerans strain 4-11.</title>
        <authorList>
            <person name="Nazina T.N."/>
            <person name="Sokolova D.S."/>
        </authorList>
    </citation>
    <scope>NUCLEOTIDE SEQUENCE [LARGE SCALE GENOMIC DNA]</scope>
    <source>
        <strain evidence="2 3">4-11</strain>
    </source>
</reference>
<gene>
    <name evidence="2" type="ORF">DYP60_03470</name>
</gene>
<dbReference type="Gene3D" id="3.30.980.10">
    <property type="entry name" value="Threonyl-trna Synthetase, Chain A, domain 2"/>
    <property type="match status" value="1"/>
</dbReference>
<dbReference type="CDD" id="cd02028">
    <property type="entry name" value="UMPK_like"/>
    <property type="match status" value="1"/>
</dbReference>
<evidence type="ECO:0000313" key="3">
    <source>
        <dbReference type="Proteomes" id="UP000264002"/>
    </source>
</evidence>
<dbReference type="Pfam" id="PF00485">
    <property type="entry name" value="PRK"/>
    <property type="match status" value="1"/>
</dbReference>
<dbReference type="InterPro" id="IPR027417">
    <property type="entry name" value="P-loop_NTPase"/>
</dbReference>
<feature type="domain" description="AAA+ ATPase" evidence="1">
    <location>
        <begin position="293"/>
        <end position="454"/>
    </location>
</feature>
<dbReference type="InterPro" id="IPR003593">
    <property type="entry name" value="AAA+_ATPase"/>
</dbReference>
<comment type="caution">
    <text evidence="2">The sequence shown here is derived from an EMBL/GenBank/DDBJ whole genome shotgun (WGS) entry which is preliminary data.</text>
</comment>
<sequence length="561" mass="63689">MKSITVTIKEQHLVLPTGSTVEEALIEAKVIESGKKQTYTENPYIGALVNHELHSCSRALVADCILEPVRLFGDMGKRMYRHSICYLLCAAVSMIYPNRRLVIGHSLGDGYYFSFDDDLTLNNTDIKAIEKAMHSLVEQDLPIEEVLLPYEKALSYFENNHHEQTAALLSTRNDPKVNLYQLQGYMDISYEPLLSRTGLMKIWELKPYQERGMLLRYPRSHNVIGLDPFVDNPLLFSIYREYKTWGSILNVQSLGQLNQMGNQNTVESFIRLAEALQQKKIASIADQIYLHSSVKAVLIAGPSSSGKTTFAHKLSIQLQVLGKKTIKISLDNYYLSPDQAPKDEEGRPDLEALEALDVAQFQKDLADLFAKKEVHLPIYDFKTLTRTYEETPVHLDKRTILIIEGIHGMNPMLTASLDKELLFRVYISALTQLNLDDHNRISTTDNRIIRRMIRDNRTRGTDATATLNMWPSVERGENKYIFPYQNNANVMINSALDYELGVLTTYAQPLLKMVKPSAGAAYETARRLLRFLEHVNPIPDTLVPDDSLLREFIGGSEFGVI</sequence>
<keyword evidence="2" id="KW-0418">Kinase</keyword>
<accession>A0A372MID9</accession>
<proteinExistence type="predicted"/>
<dbReference type="EMBL" id="QUWK01000003">
    <property type="protein sequence ID" value="RFU95545.1"/>
    <property type="molecule type" value="Genomic_DNA"/>
</dbReference>
<name>A0A372MID9_9SPIR</name>
<dbReference type="PANTHER" id="PTHR10285">
    <property type="entry name" value="URIDINE KINASE"/>
    <property type="match status" value="1"/>
</dbReference>
<protein>
    <submittedName>
        <fullName evidence="2">Nucleoside kinase</fullName>
    </submittedName>
</protein>
<organism evidence="2 3">
    <name type="scientific">Sphaerochaeta halotolerans</name>
    <dbReference type="NCBI Taxonomy" id="2293840"/>
    <lineage>
        <taxon>Bacteria</taxon>
        <taxon>Pseudomonadati</taxon>
        <taxon>Spirochaetota</taxon>
        <taxon>Spirochaetia</taxon>
        <taxon>Spirochaetales</taxon>
        <taxon>Sphaerochaetaceae</taxon>
        <taxon>Sphaerochaeta</taxon>
    </lineage>
</organism>
<dbReference type="SUPFAM" id="SSF52540">
    <property type="entry name" value="P-loop containing nucleoside triphosphate hydrolases"/>
    <property type="match status" value="1"/>
</dbReference>
<reference evidence="3" key="1">
    <citation type="submission" date="2018-08" db="EMBL/GenBank/DDBJ databases">
        <authorList>
            <person name="Grouzdev D.S."/>
            <person name="Krutkina M.S."/>
        </authorList>
    </citation>
    <scope>NUCLEOTIDE SEQUENCE [LARGE SCALE GENOMIC DNA]</scope>
    <source>
        <strain evidence="3">4-11</strain>
    </source>
</reference>
<dbReference type="InterPro" id="IPR018163">
    <property type="entry name" value="Thr/Ala-tRNA-synth_IIc_edit"/>
</dbReference>
<dbReference type="SMART" id="SM00382">
    <property type="entry name" value="AAA"/>
    <property type="match status" value="1"/>
</dbReference>
<dbReference type="GO" id="GO:0016301">
    <property type="term" value="F:kinase activity"/>
    <property type="evidence" value="ECO:0007669"/>
    <property type="project" value="UniProtKB-KW"/>
</dbReference>
<evidence type="ECO:0000259" key="1">
    <source>
        <dbReference type="SMART" id="SM00382"/>
    </source>
</evidence>
<dbReference type="Proteomes" id="UP000264002">
    <property type="component" value="Unassembled WGS sequence"/>
</dbReference>
<keyword evidence="2" id="KW-0808">Transferase</keyword>
<dbReference type="OrthoDB" id="9764644at2"/>
<dbReference type="SUPFAM" id="SSF55186">
    <property type="entry name" value="ThrRS/AlaRS common domain"/>
    <property type="match status" value="1"/>
</dbReference>
<dbReference type="PRINTS" id="PR00988">
    <property type="entry name" value="URIDINKINASE"/>
</dbReference>
<dbReference type="GO" id="GO:0005524">
    <property type="term" value="F:ATP binding"/>
    <property type="evidence" value="ECO:0007669"/>
    <property type="project" value="InterPro"/>
</dbReference>
<dbReference type="RefSeq" id="WP_117329493.1">
    <property type="nucleotide sequence ID" value="NZ_QUWK01000003.1"/>
</dbReference>